<name>A0A8S2VPI3_9BILA</name>
<feature type="compositionally biased region" description="Acidic residues" evidence="1">
    <location>
        <begin position="42"/>
        <end position="53"/>
    </location>
</feature>
<gene>
    <name evidence="2" type="ORF">TMI583_LOCUS43966</name>
</gene>
<accession>A0A8S2VPI3</accession>
<comment type="caution">
    <text evidence="2">The sequence shown here is derived from an EMBL/GenBank/DDBJ whole genome shotgun (WGS) entry which is preliminary data.</text>
</comment>
<feature type="non-terminal residue" evidence="2">
    <location>
        <position position="175"/>
    </location>
</feature>
<dbReference type="AlphaFoldDB" id="A0A8S2VPI3"/>
<sequence length="175" mass="20289">VKNSKDLRTSSNPNASLPYNDNMMDTNQDDRDFANFPGSDCEKEEEEKEERDYEDEDIIKNDLFIKLTQQIEKNPEDQLNLSLTKWLIDLKNSHASEAEVNLIVKDAMNLIVDLSAVKAKDYLSLVNEQINTTYTRQKFVDQHFNVCRPKAVVLNEKVTLANLLWRKLDIFHVLA</sequence>
<protein>
    <submittedName>
        <fullName evidence="2">Uncharacterized protein</fullName>
    </submittedName>
</protein>
<dbReference type="Proteomes" id="UP000682733">
    <property type="component" value="Unassembled WGS sequence"/>
</dbReference>
<evidence type="ECO:0000313" key="3">
    <source>
        <dbReference type="Proteomes" id="UP000682733"/>
    </source>
</evidence>
<dbReference type="EMBL" id="CAJOBA010074640">
    <property type="protein sequence ID" value="CAF4410728.1"/>
    <property type="molecule type" value="Genomic_DNA"/>
</dbReference>
<feature type="region of interest" description="Disordered" evidence="1">
    <location>
        <begin position="1"/>
        <end position="53"/>
    </location>
</feature>
<reference evidence="2" key="1">
    <citation type="submission" date="2021-02" db="EMBL/GenBank/DDBJ databases">
        <authorList>
            <person name="Nowell W R."/>
        </authorList>
    </citation>
    <scope>NUCLEOTIDE SEQUENCE</scope>
</reference>
<proteinExistence type="predicted"/>
<evidence type="ECO:0000313" key="2">
    <source>
        <dbReference type="EMBL" id="CAF4410728.1"/>
    </source>
</evidence>
<evidence type="ECO:0000256" key="1">
    <source>
        <dbReference type="SAM" id="MobiDB-lite"/>
    </source>
</evidence>
<organism evidence="2 3">
    <name type="scientific">Didymodactylos carnosus</name>
    <dbReference type="NCBI Taxonomy" id="1234261"/>
    <lineage>
        <taxon>Eukaryota</taxon>
        <taxon>Metazoa</taxon>
        <taxon>Spiralia</taxon>
        <taxon>Gnathifera</taxon>
        <taxon>Rotifera</taxon>
        <taxon>Eurotatoria</taxon>
        <taxon>Bdelloidea</taxon>
        <taxon>Philodinida</taxon>
        <taxon>Philodinidae</taxon>
        <taxon>Didymodactylos</taxon>
    </lineage>
</organism>
<feature type="compositionally biased region" description="Polar residues" evidence="1">
    <location>
        <begin position="9"/>
        <end position="26"/>
    </location>
</feature>